<dbReference type="VEuPathDB" id="FungiDB:MELLADRAFT_85640"/>
<evidence type="ECO:0000313" key="4">
    <source>
        <dbReference type="Proteomes" id="UP000001072"/>
    </source>
</evidence>
<accession>F4RJA1</accession>
<dbReference type="InParanoid" id="F4RJA1"/>
<dbReference type="Proteomes" id="UP000001072">
    <property type="component" value="Unassembled WGS sequence"/>
</dbReference>
<reference evidence="4" key="1">
    <citation type="journal article" date="2011" name="Proc. Natl. Acad. Sci. U.S.A.">
        <title>Obligate biotrophy features unraveled by the genomic analysis of rust fungi.</title>
        <authorList>
            <person name="Duplessis S."/>
            <person name="Cuomo C.A."/>
            <person name="Lin Y.-C."/>
            <person name="Aerts A."/>
            <person name="Tisserant E."/>
            <person name="Veneault-Fourrey C."/>
            <person name="Joly D.L."/>
            <person name="Hacquard S."/>
            <person name="Amselem J."/>
            <person name="Cantarel B.L."/>
            <person name="Chiu R."/>
            <person name="Coutinho P.M."/>
            <person name="Feau N."/>
            <person name="Field M."/>
            <person name="Frey P."/>
            <person name="Gelhaye E."/>
            <person name="Goldberg J."/>
            <person name="Grabherr M.G."/>
            <person name="Kodira C.D."/>
            <person name="Kohler A."/>
            <person name="Kuees U."/>
            <person name="Lindquist E.A."/>
            <person name="Lucas S.M."/>
            <person name="Mago R."/>
            <person name="Mauceli E."/>
            <person name="Morin E."/>
            <person name="Murat C."/>
            <person name="Pangilinan J.L."/>
            <person name="Park R."/>
            <person name="Pearson M."/>
            <person name="Quesneville H."/>
            <person name="Rouhier N."/>
            <person name="Sakthikumar S."/>
            <person name="Salamov A.A."/>
            <person name="Schmutz J."/>
            <person name="Selles B."/>
            <person name="Shapiro H."/>
            <person name="Tanguay P."/>
            <person name="Tuskan G.A."/>
            <person name="Henrissat B."/>
            <person name="Van de Peer Y."/>
            <person name="Rouze P."/>
            <person name="Ellis J.G."/>
            <person name="Dodds P.N."/>
            <person name="Schein J.E."/>
            <person name="Zhong S."/>
            <person name="Hamelin R.C."/>
            <person name="Grigoriev I.V."/>
            <person name="Szabo L.J."/>
            <person name="Martin F."/>
        </authorList>
    </citation>
    <scope>NUCLEOTIDE SEQUENCE [LARGE SCALE GENOMIC DNA]</scope>
    <source>
        <strain evidence="4">98AG31 / pathotype 3-4-7</strain>
    </source>
</reference>
<dbReference type="EMBL" id="GL883104">
    <property type="protein sequence ID" value="EGG07281.1"/>
    <property type="molecule type" value="Genomic_DNA"/>
</dbReference>
<keyword evidence="4" id="KW-1185">Reference proteome</keyword>
<feature type="region of interest" description="Disordered" evidence="1">
    <location>
        <begin position="108"/>
        <end position="131"/>
    </location>
</feature>
<proteinExistence type="predicted"/>
<name>F4RJA1_MELLP</name>
<feature type="domain" description="Tet-like 2OG-Fe(II) oxygenase" evidence="2">
    <location>
        <begin position="391"/>
        <end position="557"/>
    </location>
</feature>
<feature type="region of interest" description="Disordered" evidence="1">
    <location>
        <begin position="266"/>
        <end position="292"/>
    </location>
</feature>
<dbReference type="Pfam" id="PF20515">
    <property type="entry name" value="2OG-FeII_Oxy_6"/>
    <property type="match status" value="1"/>
</dbReference>
<gene>
    <name evidence="3" type="ORF">MELLADRAFT_85640</name>
</gene>
<organism evidence="4">
    <name type="scientific">Melampsora larici-populina (strain 98AG31 / pathotype 3-4-7)</name>
    <name type="common">Poplar leaf rust fungus</name>
    <dbReference type="NCBI Taxonomy" id="747676"/>
    <lineage>
        <taxon>Eukaryota</taxon>
        <taxon>Fungi</taxon>
        <taxon>Dikarya</taxon>
        <taxon>Basidiomycota</taxon>
        <taxon>Pucciniomycotina</taxon>
        <taxon>Pucciniomycetes</taxon>
        <taxon>Pucciniales</taxon>
        <taxon>Melampsoraceae</taxon>
        <taxon>Melampsora</taxon>
    </lineage>
</organism>
<dbReference type="HOGENOM" id="CLU_026867_0_0_1"/>
<protein>
    <recommendedName>
        <fullName evidence="2">Tet-like 2OG-Fe(II) oxygenase domain-containing protein</fullName>
    </recommendedName>
</protein>
<feature type="region of interest" description="Disordered" evidence="1">
    <location>
        <begin position="306"/>
        <end position="349"/>
    </location>
</feature>
<dbReference type="RefSeq" id="XP_007409188.1">
    <property type="nucleotide sequence ID" value="XM_007409126.1"/>
</dbReference>
<dbReference type="KEGG" id="mlr:MELLADRAFT_85640"/>
<evidence type="ECO:0000259" key="2">
    <source>
        <dbReference type="Pfam" id="PF20515"/>
    </source>
</evidence>
<feature type="compositionally biased region" description="Low complexity" evidence="1">
    <location>
        <begin position="316"/>
        <end position="326"/>
    </location>
</feature>
<dbReference type="InterPro" id="IPR046798">
    <property type="entry name" value="2OG-FeII_Oxy_6"/>
</dbReference>
<dbReference type="OrthoDB" id="2505591at2759"/>
<sequence length="559" mass="63027">MPICFHRDPDDKSEAGETHLPGVTYLSDLQSGIDAKRQKGFTDNDPFAMAKSYAHVPHEYLAPDGFPKSDCWLKPACKFAVLSKENANDGKGGVVRRALDRYREQGLQDVPANPPLHTTKLRRTEGPRHAARGIKNRSARTTDQLANSANRLNQKYDCQRYRLNDPVLPYKNYDRSMEIIHNCYKIVTHGKGQFVDRDSHDLIFTYSYEDLESLTPDQRDKHQQDVSTILMSTKLFKRLPTPKPLTHPKFTSTPATTMANTIPATTPVWLPRKNDPPSSPLTSLPPSEPEVKDCLHQPQTAMRDTVGKESIHNVRSSSPLTSLPSSDAEDVVPVNPRKRKVQPEAKDLKRPSSLISKKKFLDGGKNVAKLMKPKRTITKKISFGKSVLNNKKRKRLITTNGALIHGRMHCFGQTVGYSRNILLGPYRPYKGSSRTLYQKFLDRLPDFGARIGGRFKGFCDEGFLLSRRLLNTLRAPPMTATSKLQPSGPLDFAANFAFTLGNFYNKPHTDNDKGKVYCIWYPIDSLSGQIVTECEGFDLEGGWFIFPEYRVAFKFGDLI</sequence>
<dbReference type="AlphaFoldDB" id="F4RJA1"/>
<dbReference type="GeneID" id="18933917"/>
<evidence type="ECO:0000256" key="1">
    <source>
        <dbReference type="SAM" id="MobiDB-lite"/>
    </source>
</evidence>
<evidence type="ECO:0000313" key="3">
    <source>
        <dbReference type="EMBL" id="EGG07281.1"/>
    </source>
</evidence>